<dbReference type="PANTHER" id="PTHR48090">
    <property type="entry name" value="UNDECAPRENYL-PHOSPHATE 4-DEOXY-4-FORMAMIDO-L-ARABINOSE TRANSFERASE-RELATED"/>
    <property type="match status" value="1"/>
</dbReference>
<evidence type="ECO:0000256" key="3">
    <source>
        <dbReference type="ARBA" id="ARBA00022679"/>
    </source>
</evidence>
<dbReference type="Proteomes" id="UP000179243">
    <property type="component" value="Unassembled WGS sequence"/>
</dbReference>
<dbReference type="Pfam" id="PF00535">
    <property type="entry name" value="Glycos_transf_2"/>
    <property type="match status" value="1"/>
</dbReference>
<proteinExistence type="predicted"/>
<feature type="transmembrane region" description="Helical" evidence="8">
    <location>
        <begin position="235"/>
        <end position="256"/>
    </location>
</feature>
<keyword evidence="6 8" id="KW-1133">Transmembrane helix</keyword>
<keyword evidence="5" id="KW-0448">Lipopolysaccharide biosynthesis</keyword>
<feature type="transmembrane region" description="Helical" evidence="8">
    <location>
        <begin position="268"/>
        <end position="289"/>
    </location>
</feature>
<dbReference type="SUPFAM" id="SSF53448">
    <property type="entry name" value="Nucleotide-diphospho-sugar transferases"/>
    <property type="match status" value="1"/>
</dbReference>
<dbReference type="InterPro" id="IPR001173">
    <property type="entry name" value="Glyco_trans_2-like"/>
</dbReference>
<dbReference type="InterPro" id="IPR050256">
    <property type="entry name" value="Glycosyltransferase_2"/>
</dbReference>
<evidence type="ECO:0000259" key="9">
    <source>
        <dbReference type="Pfam" id="PF00535"/>
    </source>
</evidence>
<sequence length="310" mass="35253">MKSVSIVIPFLNESESLRELYQRITVVVRDNSINEYEIIFVNDGSTDNSLDIVRALAKDDAQVKCIGFRKNYGKAAALSEGFKAARYGYVVTMDADLQDDPAEIPGLIAEIDTGFDLVSGWKRTRHDPVLTKNLPSKLFNWATSVTSGVRLHDFNCGLKIYRKEVVKSLEFYGEMHRYLPVLAHWNGFRIGEKEVQHHPRKYGVTKYGLNRFVNGFLDLLTITFLRRYTKNPMHLFGLFGILFSLVGFSIIGYFGVQWIVERELHIRPLLLLGVGAILMGIQLFSIGLVGEMITHTGKREEYQVAEKINL</sequence>
<dbReference type="GO" id="GO:0099621">
    <property type="term" value="F:undecaprenyl-phosphate 4-deoxy-4-formamido-L-arabinose transferase activity"/>
    <property type="evidence" value="ECO:0007669"/>
    <property type="project" value="TreeGrafter"/>
</dbReference>
<evidence type="ECO:0000256" key="8">
    <source>
        <dbReference type="SAM" id="Phobius"/>
    </source>
</evidence>
<organism evidence="10 11">
    <name type="scientific">Candidatus Raymondbacteria bacterium RIFOXYD12_FULL_49_13</name>
    <dbReference type="NCBI Taxonomy" id="1817890"/>
    <lineage>
        <taxon>Bacteria</taxon>
        <taxon>Raymondiibacteriota</taxon>
    </lineage>
</organism>
<name>A0A1F7FGG5_UNCRA</name>
<accession>A0A1F7FGG5</accession>
<dbReference type="PANTHER" id="PTHR48090:SF3">
    <property type="entry name" value="UNDECAPRENYL-PHOSPHATE 4-DEOXY-4-FORMAMIDO-L-ARABINOSE TRANSFERASE"/>
    <property type="match status" value="1"/>
</dbReference>
<gene>
    <name evidence="10" type="ORF">A2519_03820</name>
</gene>
<protein>
    <submittedName>
        <fullName evidence="10">Glycosyl transferase family 2</fullName>
    </submittedName>
</protein>
<keyword evidence="4 8" id="KW-0812">Transmembrane</keyword>
<dbReference type="InterPro" id="IPR029044">
    <property type="entry name" value="Nucleotide-diphossugar_trans"/>
</dbReference>
<keyword evidence="7 8" id="KW-0472">Membrane</keyword>
<evidence type="ECO:0000256" key="4">
    <source>
        <dbReference type="ARBA" id="ARBA00022692"/>
    </source>
</evidence>
<dbReference type="EMBL" id="MFYX01000050">
    <property type="protein sequence ID" value="OGK05688.1"/>
    <property type="molecule type" value="Genomic_DNA"/>
</dbReference>
<evidence type="ECO:0000256" key="5">
    <source>
        <dbReference type="ARBA" id="ARBA00022985"/>
    </source>
</evidence>
<keyword evidence="2" id="KW-0328">Glycosyltransferase</keyword>
<evidence type="ECO:0000313" key="10">
    <source>
        <dbReference type="EMBL" id="OGK05688.1"/>
    </source>
</evidence>
<dbReference type="GO" id="GO:0009103">
    <property type="term" value="P:lipopolysaccharide biosynthetic process"/>
    <property type="evidence" value="ECO:0007669"/>
    <property type="project" value="UniProtKB-KW"/>
</dbReference>
<evidence type="ECO:0000256" key="2">
    <source>
        <dbReference type="ARBA" id="ARBA00022676"/>
    </source>
</evidence>
<comment type="caution">
    <text evidence="10">The sequence shown here is derived from an EMBL/GenBank/DDBJ whole genome shotgun (WGS) entry which is preliminary data.</text>
</comment>
<dbReference type="AlphaFoldDB" id="A0A1F7FGG5"/>
<evidence type="ECO:0000256" key="6">
    <source>
        <dbReference type="ARBA" id="ARBA00022989"/>
    </source>
</evidence>
<reference evidence="10 11" key="1">
    <citation type="journal article" date="2016" name="Nat. Commun.">
        <title>Thousands of microbial genomes shed light on interconnected biogeochemical processes in an aquifer system.</title>
        <authorList>
            <person name="Anantharaman K."/>
            <person name="Brown C.T."/>
            <person name="Hug L.A."/>
            <person name="Sharon I."/>
            <person name="Castelle C.J."/>
            <person name="Probst A.J."/>
            <person name="Thomas B.C."/>
            <person name="Singh A."/>
            <person name="Wilkins M.J."/>
            <person name="Karaoz U."/>
            <person name="Brodie E.L."/>
            <person name="Williams K.H."/>
            <person name="Hubbard S.S."/>
            <person name="Banfield J.F."/>
        </authorList>
    </citation>
    <scope>NUCLEOTIDE SEQUENCE [LARGE SCALE GENOMIC DNA]</scope>
</reference>
<evidence type="ECO:0000313" key="11">
    <source>
        <dbReference type="Proteomes" id="UP000179243"/>
    </source>
</evidence>
<evidence type="ECO:0000256" key="1">
    <source>
        <dbReference type="ARBA" id="ARBA00022475"/>
    </source>
</evidence>
<evidence type="ECO:0000256" key="7">
    <source>
        <dbReference type="ARBA" id="ARBA00023136"/>
    </source>
</evidence>
<feature type="domain" description="Glycosyltransferase 2-like" evidence="9">
    <location>
        <begin position="5"/>
        <end position="168"/>
    </location>
</feature>
<keyword evidence="1" id="KW-1003">Cell membrane</keyword>
<dbReference type="CDD" id="cd04187">
    <property type="entry name" value="DPM1_like_bac"/>
    <property type="match status" value="1"/>
</dbReference>
<dbReference type="Gene3D" id="3.90.550.10">
    <property type="entry name" value="Spore Coat Polysaccharide Biosynthesis Protein SpsA, Chain A"/>
    <property type="match status" value="1"/>
</dbReference>
<keyword evidence="3 10" id="KW-0808">Transferase</keyword>
<dbReference type="GO" id="GO:0005886">
    <property type="term" value="C:plasma membrane"/>
    <property type="evidence" value="ECO:0007669"/>
    <property type="project" value="TreeGrafter"/>
</dbReference>